<sequence>MSANSWRPLVAALSDDRAREVYALVVLGQPIDAHLSSLSPGKRRRVIDSLRAAGLIFPVDGGWRAESEIFRVALAAASTPARPDGVARFFTQGRLSSYPSRAADRREVLVHIAARLLGPDETIAEAEVTERLAEITDDPVSIRRYLIDAGLLSRARDGSAYSLAPERTREGER</sequence>
<gene>
    <name evidence="2" type="ORF">FHS07_002075</name>
</gene>
<comment type="caution">
    <text evidence="2">The sequence shown here is derived from an EMBL/GenBank/DDBJ whole genome shotgun (WGS) entry which is preliminary data.</text>
</comment>
<dbReference type="EMBL" id="JACHXY010000002">
    <property type="protein sequence ID" value="MBB3158379.1"/>
    <property type="molecule type" value="Genomic_DNA"/>
</dbReference>
<feature type="domain" description="DUF2087" evidence="1">
    <location>
        <begin position="94"/>
        <end position="162"/>
    </location>
</feature>
<accession>A0A7W5GF94</accession>
<dbReference type="RefSeq" id="WP_183419817.1">
    <property type="nucleotide sequence ID" value="NZ_JACHXY010000002.1"/>
</dbReference>
<name>A0A7W5GF94_9MICO</name>
<evidence type="ECO:0000313" key="2">
    <source>
        <dbReference type="EMBL" id="MBB3158379.1"/>
    </source>
</evidence>
<evidence type="ECO:0000313" key="3">
    <source>
        <dbReference type="Proteomes" id="UP000543579"/>
    </source>
</evidence>
<dbReference type="Proteomes" id="UP000543579">
    <property type="component" value="Unassembled WGS sequence"/>
</dbReference>
<proteinExistence type="predicted"/>
<evidence type="ECO:0000259" key="1">
    <source>
        <dbReference type="Pfam" id="PF09860"/>
    </source>
</evidence>
<dbReference type="InterPro" id="IPR018656">
    <property type="entry name" value="DUF2087"/>
</dbReference>
<protein>
    <recommendedName>
        <fullName evidence="1">DUF2087 domain-containing protein</fullName>
    </recommendedName>
</protein>
<reference evidence="2 3" key="1">
    <citation type="submission" date="2020-08" db="EMBL/GenBank/DDBJ databases">
        <title>Genomic Encyclopedia of Type Strains, Phase III (KMG-III): the genomes of soil and plant-associated and newly described type strains.</title>
        <authorList>
            <person name="Whitman W."/>
        </authorList>
    </citation>
    <scope>NUCLEOTIDE SEQUENCE [LARGE SCALE GENOMIC DNA]</scope>
    <source>
        <strain evidence="2 3">CECT 8356</strain>
    </source>
</reference>
<organism evidence="2 3">
    <name type="scientific">Microbacterium proteolyticum</name>
    <dbReference type="NCBI Taxonomy" id="1572644"/>
    <lineage>
        <taxon>Bacteria</taxon>
        <taxon>Bacillati</taxon>
        <taxon>Actinomycetota</taxon>
        <taxon>Actinomycetes</taxon>
        <taxon>Micrococcales</taxon>
        <taxon>Microbacteriaceae</taxon>
        <taxon>Microbacterium</taxon>
    </lineage>
</organism>
<dbReference type="Pfam" id="PF09860">
    <property type="entry name" value="DUF2087"/>
    <property type="match status" value="1"/>
</dbReference>
<dbReference type="AlphaFoldDB" id="A0A7W5GF94"/>